<dbReference type="eggNOG" id="KOG3538">
    <property type="taxonomic scope" value="Eukaryota"/>
</dbReference>
<evidence type="ECO:0000313" key="5">
    <source>
        <dbReference type="EMBL" id="KCV71002.1"/>
    </source>
</evidence>
<protein>
    <recommendedName>
        <fullName evidence="4">Peptidase M12B domain-containing protein</fullName>
    </recommendedName>
</protein>
<dbReference type="InterPro" id="IPR001590">
    <property type="entry name" value="Peptidase_M12B"/>
</dbReference>
<name>A0A058ZC40_FONAL</name>
<dbReference type="GO" id="GO:0046872">
    <property type="term" value="F:metal ion binding"/>
    <property type="evidence" value="ECO:0007669"/>
    <property type="project" value="UniProtKB-KW"/>
</dbReference>
<accession>A0A058ZC40</accession>
<sequence>MAVSHGLPRALRALPLSLLLLALLSAMLGSVNAVAKFSSGSSPIVSAHSLRPVGISLSPKISTSARMRLAAADNLDGSEDADSNDELVLDLPHFFSNGSSISVSLRPVQHPAASQGYIEPMANFHDADQSVERVGSSISCLYRGHVVGQPQNRVVLSVCDGRVHGTIMHEGKIHQIMAANTFRALSAPHELELYNTLNTDAELAAASAAVAEAALDAHSYTEVPHLAFVLGAETAPEEVAGAATDDAPWCDGPLLPPGAPAKADAAPVAMASETGSSSEIVVTNYFIEVMAYVDYSLYAALTQEGMSKKQIIDYVRALFLQVEATYHESAFPEDMKVYVNPSRIEVITASTGNHFDIVQDSRTTLPAFSAWQAQAFPPGSSLRNFDIAVLLTHNRFLNNVAGLAYVGTACSLPESASCINTVNSFGSWAVVSHEIGHVLNASHDGENGCSPKGYVMAPTVGGFEPVPPQFSSCSVAQIKDKILSTNCMNQPTTRNEHPKCLKEKGVLSCFDPSLDCRMMGFETDCDFSTPNICRIWCTVPSGSCSSNNFLRPNGFNCTALARTGVESHCLHGECVAVESNPVPTFAPTPNGAPAGVSLSGILSFGALLAVANAALALLH</sequence>
<dbReference type="PROSITE" id="PS50215">
    <property type="entry name" value="ADAM_MEPRO"/>
    <property type="match status" value="1"/>
</dbReference>
<feature type="domain" description="Peptidase M12B" evidence="4">
    <location>
        <begin position="285"/>
        <end position="479"/>
    </location>
</feature>
<dbReference type="GO" id="GO:0004222">
    <property type="term" value="F:metalloendopeptidase activity"/>
    <property type="evidence" value="ECO:0007669"/>
    <property type="project" value="InterPro"/>
</dbReference>
<keyword evidence="1" id="KW-0862">Zinc</keyword>
<dbReference type="Proteomes" id="UP000030693">
    <property type="component" value="Unassembled WGS sequence"/>
</dbReference>
<feature type="binding site" evidence="1">
    <location>
        <position position="443"/>
    </location>
    <ligand>
        <name>Zn(2+)</name>
        <dbReference type="ChEBI" id="CHEBI:29105"/>
        <note>catalytic</note>
    </ligand>
</feature>
<dbReference type="SUPFAM" id="SSF55486">
    <property type="entry name" value="Metalloproteases ('zincins'), catalytic domain"/>
    <property type="match status" value="1"/>
</dbReference>
<keyword evidence="2" id="KW-1133">Transmembrane helix</keyword>
<proteinExistence type="predicted"/>
<evidence type="ECO:0000256" key="2">
    <source>
        <dbReference type="SAM" id="Phobius"/>
    </source>
</evidence>
<dbReference type="GeneID" id="20526673"/>
<dbReference type="STRING" id="691883.A0A058ZC40"/>
<dbReference type="InterPro" id="IPR024079">
    <property type="entry name" value="MetalloPept_cat_dom_sf"/>
</dbReference>
<keyword evidence="3" id="KW-0732">Signal</keyword>
<reference evidence="5" key="1">
    <citation type="submission" date="2013-04" db="EMBL/GenBank/DDBJ databases">
        <title>The Genome Sequence of Fonticula alba ATCC 38817.</title>
        <authorList>
            <consortium name="The Broad Institute Genomics Platform"/>
            <person name="Russ C."/>
            <person name="Cuomo C."/>
            <person name="Burger G."/>
            <person name="Gray M.W."/>
            <person name="Holland P.W.H."/>
            <person name="King N."/>
            <person name="Lang F.B.F."/>
            <person name="Roger A.J."/>
            <person name="Ruiz-Trillo I."/>
            <person name="Brown M."/>
            <person name="Walker B."/>
            <person name="Young S."/>
            <person name="Zeng Q."/>
            <person name="Gargeya S."/>
            <person name="Fitzgerald M."/>
            <person name="Haas B."/>
            <person name="Abouelleil A."/>
            <person name="Allen A.W."/>
            <person name="Alvarado L."/>
            <person name="Arachchi H.M."/>
            <person name="Berlin A.M."/>
            <person name="Chapman S.B."/>
            <person name="Gainer-Dewar J."/>
            <person name="Goldberg J."/>
            <person name="Griggs A."/>
            <person name="Gujja S."/>
            <person name="Hansen M."/>
            <person name="Howarth C."/>
            <person name="Imamovic A."/>
            <person name="Ireland A."/>
            <person name="Larimer J."/>
            <person name="McCowan C."/>
            <person name="Murphy C."/>
            <person name="Pearson M."/>
            <person name="Poon T.W."/>
            <person name="Priest M."/>
            <person name="Roberts A."/>
            <person name="Saif S."/>
            <person name="Shea T."/>
            <person name="Sisk P."/>
            <person name="Sykes S."/>
            <person name="Wortman J."/>
            <person name="Nusbaum C."/>
            <person name="Birren B."/>
        </authorList>
    </citation>
    <scope>NUCLEOTIDE SEQUENCE [LARGE SCALE GENOMIC DNA]</scope>
    <source>
        <strain evidence="5">ATCC 38817</strain>
    </source>
</reference>
<feature type="active site" evidence="1">
    <location>
        <position position="434"/>
    </location>
</feature>
<feature type="binding site" evidence="1">
    <location>
        <position position="437"/>
    </location>
    <ligand>
        <name>Zn(2+)</name>
        <dbReference type="ChEBI" id="CHEBI:29105"/>
        <note>catalytic</note>
    </ligand>
</feature>
<feature type="binding site" evidence="1">
    <location>
        <position position="433"/>
    </location>
    <ligand>
        <name>Zn(2+)</name>
        <dbReference type="ChEBI" id="CHEBI:29105"/>
        <note>catalytic</note>
    </ligand>
</feature>
<comment type="caution">
    <text evidence="1">Lacks conserved residue(s) required for the propagation of feature annotation.</text>
</comment>
<feature type="transmembrane region" description="Helical" evidence="2">
    <location>
        <begin position="596"/>
        <end position="618"/>
    </location>
</feature>
<dbReference type="PANTHER" id="PTHR11905:SF159">
    <property type="entry name" value="ADAM METALLOPROTEASE"/>
    <property type="match status" value="1"/>
</dbReference>
<dbReference type="OrthoDB" id="10035764at2759"/>
<keyword evidence="1" id="KW-0479">Metal-binding</keyword>
<keyword evidence="1" id="KW-1015">Disulfide bond</keyword>
<dbReference type="GO" id="GO:0006508">
    <property type="term" value="P:proteolysis"/>
    <property type="evidence" value="ECO:0007669"/>
    <property type="project" value="InterPro"/>
</dbReference>
<gene>
    <name evidence="5" type="ORF">H696_01948</name>
</gene>
<evidence type="ECO:0000259" key="4">
    <source>
        <dbReference type="PROSITE" id="PS50215"/>
    </source>
</evidence>
<dbReference type="AlphaFoldDB" id="A0A058ZC40"/>
<dbReference type="RefSeq" id="XP_009494126.1">
    <property type="nucleotide sequence ID" value="XM_009495851.1"/>
</dbReference>
<dbReference type="EMBL" id="KB932203">
    <property type="protein sequence ID" value="KCV71002.1"/>
    <property type="molecule type" value="Genomic_DNA"/>
</dbReference>
<feature type="chain" id="PRO_5001571967" description="Peptidase M12B domain-containing protein" evidence="3">
    <location>
        <begin position="34"/>
        <end position="619"/>
    </location>
</feature>
<dbReference type="Gene3D" id="3.40.390.10">
    <property type="entry name" value="Collagenase (Catalytic Domain)"/>
    <property type="match status" value="1"/>
</dbReference>
<dbReference type="Pfam" id="PF01421">
    <property type="entry name" value="Reprolysin"/>
    <property type="match status" value="1"/>
</dbReference>
<feature type="signal peptide" evidence="3">
    <location>
        <begin position="1"/>
        <end position="33"/>
    </location>
</feature>
<evidence type="ECO:0000256" key="3">
    <source>
        <dbReference type="SAM" id="SignalP"/>
    </source>
</evidence>
<keyword evidence="2" id="KW-0472">Membrane</keyword>
<keyword evidence="6" id="KW-1185">Reference proteome</keyword>
<evidence type="ECO:0000313" key="6">
    <source>
        <dbReference type="Proteomes" id="UP000030693"/>
    </source>
</evidence>
<organism evidence="5">
    <name type="scientific">Fonticula alba</name>
    <name type="common">Slime mold</name>
    <dbReference type="NCBI Taxonomy" id="691883"/>
    <lineage>
        <taxon>Eukaryota</taxon>
        <taxon>Rotosphaerida</taxon>
        <taxon>Fonticulaceae</taxon>
        <taxon>Fonticula</taxon>
    </lineage>
</organism>
<evidence type="ECO:0000256" key="1">
    <source>
        <dbReference type="PROSITE-ProRule" id="PRU00276"/>
    </source>
</evidence>
<feature type="disulfide bond" evidence="1">
    <location>
        <begin position="449"/>
        <end position="473"/>
    </location>
</feature>
<keyword evidence="2" id="KW-0812">Transmembrane</keyword>
<dbReference type="PANTHER" id="PTHR11905">
    <property type="entry name" value="ADAM A DISINTEGRIN AND METALLOPROTEASE DOMAIN"/>
    <property type="match status" value="1"/>
</dbReference>